<dbReference type="GeneID" id="93475246"/>
<reference evidence="2 5" key="3">
    <citation type="submission" date="2016-11" db="EMBL/GenBank/DDBJ databases">
        <title>Paenibacillus species isolates.</title>
        <authorList>
            <person name="Beno S.M."/>
        </authorList>
    </citation>
    <scope>NUCLEOTIDE SEQUENCE [LARGE SCALE GENOMIC DNA]</scope>
    <source>
        <strain evidence="2 5">FSL H8-0246</strain>
    </source>
</reference>
<dbReference type="EMBL" id="CP145892">
    <property type="protein sequence ID" value="WWP21962.1"/>
    <property type="molecule type" value="Genomic_DNA"/>
</dbReference>
<organism evidence="1 4">
    <name type="scientific">Paenibacillus amylolyticus</name>
    <dbReference type="NCBI Taxonomy" id="1451"/>
    <lineage>
        <taxon>Bacteria</taxon>
        <taxon>Bacillati</taxon>
        <taxon>Bacillota</taxon>
        <taxon>Bacilli</taxon>
        <taxon>Bacillales</taxon>
        <taxon>Paenibacillaceae</taxon>
        <taxon>Paenibacillus</taxon>
    </lineage>
</organism>
<evidence type="ECO:0000313" key="2">
    <source>
        <dbReference type="EMBL" id="OMF16456.1"/>
    </source>
</evidence>
<dbReference type="AlphaFoldDB" id="A0A100VHZ1"/>
<reference evidence="3 6" key="4">
    <citation type="submission" date="2024-02" db="EMBL/GenBank/DDBJ databases">
        <title>Complete sequences of two Paenibacillus sp. strains and one Lysinibacillus strain isolated from the environment on STAA medium highlight biotechnological potential.</title>
        <authorList>
            <person name="Attere S.A."/>
            <person name="Piche L.C."/>
            <person name="Intertaglia L."/>
            <person name="Lami R."/>
            <person name="Charette S.J."/>
            <person name="Vincent A.T."/>
        </authorList>
    </citation>
    <scope>NUCLEOTIDE SEQUENCE [LARGE SCALE GENOMIC DNA]</scope>
    <source>
        <strain evidence="3 6">Y5S-7</strain>
    </source>
</reference>
<dbReference type="Proteomes" id="UP000069697">
    <property type="component" value="Unassembled WGS sequence"/>
</dbReference>
<dbReference type="Proteomes" id="UP000187134">
    <property type="component" value="Unassembled WGS sequence"/>
</dbReference>
<protein>
    <submittedName>
        <fullName evidence="1">Phage regulatory protein</fullName>
    </submittedName>
    <submittedName>
        <fullName evidence="2">Rha family transcriptional regulator</fullName>
    </submittedName>
    <submittedName>
        <fullName evidence="3">XRE family transcriptional regulator</fullName>
    </submittedName>
</protein>
<dbReference type="OrthoDB" id="2469332at2"/>
<dbReference type="SUPFAM" id="SSF47413">
    <property type="entry name" value="lambda repressor-like DNA-binding domains"/>
    <property type="match status" value="1"/>
</dbReference>
<evidence type="ECO:0000313" key="5">
    <source>
        <dbReference type="Proteomes" id="UP000187134"/>
    </source>
</evidence>
<dbReference type="GeneID" id="32215956"/>
<accession>A0A100VHZ1</accession>
<dbReference type="EMBL" id="MRTJ01000001">
    <property type="protein sequence ID" value="OMF16456.1"/>
    <property type="molecule type" value="Genomic_DNA"/>
</dbReference>
<dbReference type="EMBL" id="BCNV01000001">
    <property type="protein sequence ID" value="GAS80206.1"/>
    <property type="molecule type" value="Genomic_DNA"/>
</dbReference>
<dbReference type="Proteomes" id="UP001364764">
    <property type="component" value="Chromosome"/>
</dbReference>
<reference evidence="4" key="2">
    <citation type="submission" date="2016-01" db="EMBL/GenBank/DDBJ databases">
        <title>Draft Genome Sequence of Paenibacillus amylolyticus Heshi-A3 that Was Isolated from Fermented Rice Bran with Aging Salted Mackerel, Which Was Named Heshiko as Traditional Fermented Seafood in Japan.</title>
        <authorList>
            <person name="Akuzawa S."/>
            <person name="Nakagawa J."/>
            <person name="Kanekatsu T."/>
            <person name="Kubota E."/>
            <person name="Ohtake R."/>
            <person name="Suzuki T."/>
            <person name="Kanesaki Y."/>
        </authorList>
    </citation>
    <scope>NUCLEOTIDE SEQUENCE [LARGE SCALE GENOMIC DNA]</scope>
    <source>
        <strain evidence="4">Heshi-A3</strain>
    </source>
</reference>
<evidence type="ECO:0000313" key="1">
    <source>
        <dbReference type="EMBL" id="GAS80206.1"/>
    </source>
</evidence>
<proteinExistence type="predicted"/>
<reference evidence="1 4" key="1">
    <citation type="journal article" date="2016" name="Genome Announc.">
        <title>Draft Genome Sequence of Paenibacillus amylolyticus Heshi-A3, Isolated from Fermented Rice Bran in a Japanese Fermented Seafood Dish.</title>
        <authorList>
            <person name="Akuzawa S."/>
            <person name="Nagaoka J."/>
            <person name="Kanekatsu M."/>
            <person name="Kubota E."/>
            <person name="Ohtake R."/>
            <person name="Suzuki T."/>
            <person name="Kanesaki Y."/>
        </authorList>
    </citation>
    <scope>NUCLEOTIDE SEQUENCE [LARGE SCALE GENOMIC DNA]</scope>
    <source>
        <strain evidence="1 4">Heshi-A3</strain>
    </source>
</reference>
<evidence type="ECO:0000313" key="3">
    <source>
        <dbReference type="EMBL" id="WWP21962.1"/>
    </source>
</evidence>
<name>A0A100VHZ1_PAEAM</name>
<dbReference type="InterPro" id="IPR010982">
    <property type="entry name" value="Lambda_DNA-bd_dom_sf"/>
</dbReference>
<gene>
    <name evidence="2" type="ORF">BK131_00115</name>
    <name evidence="1" type="ORF">PAHA3_0275</name>
    <name evidence="3" type="ORF">V6668_07235</name>
</gene>
<dbReference type="RefSeq" id="WP_017690011.1">
    <property type="nucleotide sequence ID" value="NZ_BCNV01000001.1"/>
</dbReference>
<dbReference type="GO" id="GO:0003677">
    <property type="term" value="F:DNA binding"/>
    <property type="evidence" value="ECO:0007669"/>
    <property type="project" value="InterPro"/>
</dbReference>
<evidence type="ECO:0000313" key="6">
    <source>
        <dbReference type="Proteomes" id="UP001364764"/>
    </source>
</evidence>
<evidence type="ECO:0000313" key="4">
    <source>
        <dbReference type="Proteomes" id="UP000069697"/>
    </source>
</evidence>
<sequence>MNKKKPVTPFGWAIKRRLTELQVDQKTFCEQHGIPPYRLSNLIHGTRKATRFRHLVADILDIPDELR</sequence>